<protein>
    <submittedName>
        <fullName evidence="1">Uncharacterized protein</fullName>
    </submittedName>
</protein>
<sequence>MKETIFLTNELKNLFSSGDFFSIAENIEGEVFRKTA</sequence>
<reference evidence="1" key="1">
    <citation type="submission" date="2018-05" db="EMBL/GenBank/DDBJ databases">
        <authorList>
            <person name="Lanie J.A."/>
            <person name="Ng W.-L."/>
            <person name="Kazmierczak K.M."/>
            <person name="Andrzejewski T.M."/>
            <person name="Davidsen T.M."/>
            <person name="Wayne K.J."/>
            <person name="Tettelin H."/>
            <person name="Glass J.I."/>
            <person name="Rusch D."/>
            <person name="Podicherti R."/>
            <person name="Tsui H.-C.T."/>
            <person name="Winkler M.E."/>
        </authorList>
    </citation>
    <scope>NUCLEOTIDE SEQUENCE</scope>
</reference>
<gene>
    <name evidence="1" type="ORF">METZ01_LOCUS406378</name>
</gene>
<feature type="non-terminal residue" evidence="1">
    <location>
        <position position="36"/>
    </location>
</feature>
<organism evidence="1">
    <name type="scientific">marine metagenome</name>
    <dbReference type="NCBI Taxonomy" id="408172"/>
    <lineage>
        <taxon>unclassified sequences</taxon>
        <taxon>metagenomes</taxon>
        <taxon>ecological metagenomes</taxon>
    </lineage>
</organism>
<name>A0A382W4A6_9ZZZZ</name>
<dbReference type="EMBL" id="UINC01156868">
    <property type="protein sequence ID" value="SVD53524.1"/>
    <property type="molecule type" value="Genomic_DNA"/>
</dbReference>
<evidence type="ECO:0000313" key="1">
    <source>
        <dbReference type="EMBL" id="SVD53524.1"/>
    </source>
</evidence>
<accession>A0A382W4A6</accession>
<proteinExistence type="predicted"/>
<dbReference type="AlphaFoldDB" id="A0A382W4A6"/>